<organism evidence="1 3">
    <name type="scientific">Clostridium butyricum</name>
    <dbReference type="NCBI Taxonomy" id="1492"/>
    <lineage>
        <taxon>Bacteria</taxon>
        <taxon>Bacillati</taxon>
        <taxon>Bacillota</taxon>
        <taxon>Clostridia</taxon>
        <taxon>Eubacteriales</taxon>
        <taxon>Clostridiaceae</taxon>
        <taxon>Clostridium</taxon>
    </lineage>
</organism>
<evidence type="ECO:0000313" key="1">
    <source>
        <dbReference type="EMBL" id="GEQ20031.1"/>
    </source>
</evidence>
<protein>
    <submittedName>
        <fullName evidence="2">YtxH domain-containing protein</fullName>
    </submittedName>
</protein>
<dbReference type="EMBL" id="BKBC01000005">
    <property type="protein sequence ID" value="GEQ20031.1"/>
    <property type="molecule type" value="Genomic_DNA"/>
</dbReference>
<reference evidence="2 4" key="2">
    <citation type="submission" date="2020-01" db="EMBL/GenBank/DDBJ databases">
        <title>Genome sequence of a 1,3-propanediol producer, Clostridium butyricum S3.</title>
        <authorList>
            <person name="Zhou J."/>
        </authorList>
    </citation>
    <scope>NUCLEOTIDE SEQUENCE [LARGE SCALE GENOMIC DNA]</scope>
    <source>
        <strain evidence="2 4">S3</strain>
    </source>
</reference>
<accession>A0A512TIV5</accession>
<evidence type="ECO:0000313" key="3">
    <source>
        <dbReference type="Proteomes" id="UP000321089"/>
    </source>
</evidence>
<comment type="caution">
    <text evidence="1">The sequence shown here is derived from an EMBL/GenBank/DDBJ whole genome shotgun (WGS) entry which is preliminary data.</text>
</comment>
<dbReference type="RefSeq" id="WP_024040299.1">
    <property type="nucleotide sequence ID" value="NZ_BKBC01000005.1"/>
</dbReference>
<evidence type="ECO:0000313" key="4">
    <source>
        <dbReference type="Proteomes" id="UP000474042"/>
    </source>
</evidence>
<name>A0A512TIV5_CLOBU</name>
<dbReference type="EMBL" id="WOFV02000002">
    <property type="protein sequence ID" value="NAS16542.1"/>
    <property type="molecule type" value="Genomic_DNA"/>
</dbReference>
<evidence type="ECO:0000313" key="2">
    <source>
        <dbReference type="EMBL" id="NAS16542.1"/>
    </source>
</evidence>
<dbReference type="AlphaFoldDB" id="A0A512TIV5"/>
<reference evidence="1 3" key="1">
    <citation type="submission" date="2019-07" db="EMBL/GenBank/DDBJ databases">
        <title>Whole genome shotgun sequence of Clostridium butyricum NBRC 3858.</title>
        <authorList>
            <person name="Hosoyama A."/>
            <person name="Uohara A."/>
            <person name="Ohji S."/>
            <person name="Ichikawa N."/>
        </authorList>
    </citation>
    <scope>NUCLEOTIDE SEQUENCE [LARGE SCALE GENOMIC DNA]</scope>
    <source>
        <strain evidence="1 3">NBRC 3858</strain>
    </source>
</reference>
<gene>
    <name evidence="1" type="ORF">CBU02nite_05370</name>
    <name evidence="2" type="ORF">GND98_001295</name>
</gene>
<sequence>MCKFIKGMVMGAVVGAAFEMMMFPQMDRRSQRSMRRMGDRMRHMAGCTYDGVCDWIK</sequence>
<proteinExistence type="predicted"/>
<dbReference type="Proteomes" id="UP000474042">
    <property type="component" value="Unassembled WGS sequence"/>
</dbReference>
<dbReference type="Proteomes" id="UP000321089">
    <property type="component" value="Unassembled WGS sequence"/>
</dbReference>